<proteinExistence type="predicted"/>
<feature type="compositionally biased region" description="Polar residues" evidence="8">
    <location>
        <begin position="144"/>
        <end position="155"/>
    </location>
</feature>
<dbReference type="Gene3D" id="1.20.920.10">
    <property type="entry name" value="Bromodomain-like"/>
    <property type="match status" value="1"/>
</dbReference>
<dbReference type="Pfam" id="PF17035">
    <property type="entry name" value="BET"/>
    <property type="match status" value="1"/>
</dbReference>
<dbReference type="FunFam" id="1.20.920.10:FF:000050">
    <property type="entry name" value="Transcription factor GTE4"/>
    <property type="match status" value="1"/>
</dbReference>
<evidence type="ECO:0000256" key="6">
    <source>
        <dbReference type="ARBA" id="ARBA00023242"/>
    </source>
</evidence>
<feature type="region of interest" description="Disordered" evidence="8">
    <location>
        <begin position="321"/>
        <end position="344"/>
    </location>
</feature>
<dbReference type="PROSITE" id="PS50014">
    <property type="entry name" value="BROMODOMAIN_2"/>
    <property type="match status" value="1"/>
</dbReference>
<dbReference type="OMA" id="DIVAGCD"/>
<keyword evidence="6" id="KW-0539">Nucleus</keyword>
<dbReference type="GeneID" id="104591647"/>
<evidence type="ECO:0000313" key="12">
    <source>
        <dbReference type="RefSeq" id="XP_010248883.1"/>
    </source>
</evidence>
<accession>A0A1U7ZCE8</accession>
<evidence type="ECO:0000259" key="10">
    <source>
        <dbReference type="PROSITE" id="PS51525"/>
    </source>
</evidence>
<dbReference type="InterPro" id="IPR052442">
    <property type="entry name" value="Env_Response_Regulator"/>
</dbReference>
<evidence type="ECO:0000313" key="11">
    <source>
        <dbReference type="Proteomes" id="UP000189703"/>
    </source>
</evidence>
<evidence type="ECO:0000256" key="1">
    <source>
        <dbReference type="ARBA" id="ARBA00004123"/>
    </source>
</evidence>
<evidence type="ECO:0000313" key="13">
    <source>
        <dbReference type="RefSeq" id="XP_010248884.1"/>
    </source>
</evidence>
<dbReference type="RefSeq" id="XP_010248883.1">
    <property type="nucleotide sequence ID" value="XM_010250581.2"/>
</dbReference>
<keyword evidence="5" id="KW-0804">Transcription</keyword>
<feature type="region of interest" description="Disordered" evidence="8">
    <location>
        <begin position="720"/>
        <end position="784"/>
    </location>
</feature>
<keyword evidence="11" id="KW-1185">Reference proteome</keyword>
<dbReference type="InterPro" id="IPR038336">
    <property type="entry name" value="NET_sf"/>
</dbReference>
<name>A0A1U7ZCE8_NELNU</name>
<evidence type="ECO:0000256" key="3">
    <source>
        <dbReference type="ARBA" id="ARBA00023054"/>
    </source>
</evidence>
<dbReference type="SUPFAM" id="SSF47370">
    <property type="entry name" value="Bromodomain"/>
    <property type="match status" value="1"/>
</dbReference>
<dbReference type="STRING" id="4432.A0A1U7ZCE8"/>
<dbReference type="OrthoDB" id="21449at2759"/>
<dbReference type="InterPro" id="IPR036427">
    <property type="entry name" value="Bromodomain-like_sf"/>
</dbReference>
<feature type="compositionally biased region" description="Basic and acidic residues" evidence="8">
    <location>
        <begin position="157"/>
        <end position="166"/>
    </location>
</feature>
<dbReference type="InterPro" id="IPR001487">
    <property type="entry name" value="Bromodomain"/>
</dbReference>
<dbReference type="InterPro" id="IPR037377">
    <property type="entry name" value="GTE_bromo"/>
</dbReference>
<comment type="subcellular location">
    <subcellularLocation>
        <location evidence="1">Nucleus</location>
    </subcellularLocation>
</comment>
<dbReference type="Proteomes" id="UP000189703">
    <property type="component" value="Unplaced"/>
</dbReference>
<dbReference type="KEGG" id="nnu:104591647"/>
<dbReference type="PANTHER" id="PTHR46136:SF1">
    <property type="entry name" value="TRANSCRIPTION FACTOR GTE11-RELATED"/>
    <property type="match status" value="1"/>
</dbReference>
<protein>
    <submittedName>
        <fullName evidence="12 13">Transcription factor GTE10-like</fullName>
    </submittedName>
</protein>
<dbReference type="SMART" id="SM00297">
    <property type="entry name" value="BROMO"/>
    <property type="match status" value="1"/>
</dbReference>
<feature type="domain" description="NET" evidence="10">
    <location>
        <begin position="352"/>
        <end position="434"/>
    </location>
</feature>
<dbReference type="PROSITE" id="PS51525">
    <property type="entry name" value="NET"/>
    <property type="match status" value="1"/>
</dbReference>
<feature type="region of interest" description="Disordered" evidence="8">
    <location>
        <begin position="144"/>
        <end position="202"/>
    </location>
</feature>
<feature type="domain" description="Bromo" evidence="9">
    <location>
        <begin position="222"/>
        <end position="294"/>
    </location>
</feature>
<evidence type="ECO:0000256" key="7">
    <source>
        <dbReference type="PROSITE-ProRule" id="PRU00035"/>
    </source>
</evidence>
<dbReference type="PANTHER" id="PTHR46136">
    <property type="entry name" value="TRANSCRIPTION FACTOR GTE8"/>
    <property type="match status" value="1"/>
</dbReference>
<evidence type="ECO:0000256" key="4">
    <source>
        <dbReference type="ARBA" id="ARBA00023117"/>
    </source>
</evidence>
<evidence type="ECO:0000256" key="2">
    <source>
        <dbReference type="ARBA" id="ARBA00023015"/>
    </source>
</evidence>
<keyword evidence="4 7" id="KW-0103">Bromodomain</keyword>
<feature type="region of interest" description="Disordered" evidence="8">
    <location>
        <begin position="623"/>
        <end position="688"/>
    </location>
</feature>
<evidence type="ECO:0000256" key="8">
    <source>
        <dbReference type="SAM" id="MobiDB-lite"/>
    </source>
</evidence>
<feature type="compositionally biased region" description="Polar residues" evidence="8">
    <location>
        <begin position="560"/>
        <end position="572"/>
    </location>
</feature>
<dbReference type="GO" id="GO:0005634">
    <property type="term" value="C:nucleus"/>
    <property type="evidence" value="ECO:0007669"/>
    <property type="project" value="UniProtKB-SubCell"/>
</dbReference>
<feature type="compositionally biased region" description="Basic and acidic residues" evidence="8">
    <location>
        <begin position="547"/>
        <end position="559"/>
    </location>
</feature>
<dbReference type="InterPro" id="IPR027353">
    <property type="entry name" value="NET_dom"/>
</dbReference>
<organism evidence="11 13">
    <name type="scientific">Nelumbo nucifera</name>
    <name type="common">Sacred lotus</name>
    <dbReference type="NCBI Taxonomy" id="4432"/>
    <lineage>
        <taxon>Eukaryota</taxon>
        <taxon>Viridiplantae</taxon>
        <taxon>Streptophyta</taxon>
        <taxon>Embryophyta</taxon>
        <taxon>Tracheophyta</taxon>
        <taxon>Spermatophyta</taxon>
        <taxon>Magnoliopsida</taxon>
        <taxon>Proteales</taxon>
        <taxon>Nelumbonaceae</taxon>
        <taxon>Nelumbo</taxon>
    </lineage>
</organism>
<keyword evidence="2" id="KW-0805">Transcription regulation</keyword>
<evidence type="ECO:0000259" key="9">
    <source>
        <dbReference type="PROSITE" id="PS50014"/>
    </source>
</evidence>
<feature type="compositionally biased region" description="Basic and acidic residues" evidence="8">
    <location>
        <begin position="583"/>
        <end position="599"/>
    </location>
</feature>
<dbReference type="Pfam" id="PF00439">
    <property type="entry name" value="Bromodomain"/>
    <property type="match status" value="1"/>
</dbReference>
<feature type="compositionally biased region" description="Low complexity" evidence="8">
    <location>
        <begin position="497"/>
        <end position="523"/>
    </location>
</feature>
<dbReference type="eggNOG" id="KOG1474">
    <property type="taxonomic scope" value="Eukaryota"/>
</dbReference>
<evidence type="ECO:0000256" key="5">
    <source>
        <dbReference type="ARBA" id="ARBA00023163"/>
    </source>
</evidence>
<dbReference type="Gene3D" id="1.20.1270.220">
    <property type="match status" value="1"/>
</dbReference>
<dbReference type="AlphaFoldDB" id="A0A1U7ZCE8"/>
<keyword evidence="3" id="KW-0175">Coiled coil</keyword>
<sequence length="784" mass="86795">MAPTVLVEYTGQKESKKYSRKVSVAMMGRTQRSSKGYSSGFVPDYRHAAETIGESEGLGSSGRVNTEMTASEDSCAPKRKCISLNVDRCDGFAVPIQVLSVSKMSRSERKELVLRLRTELEQVRVLQKKIAVRCTNGVVAVSSTSDIRSGSNGQKRPTHENLRKSLELSSGQGKKRVPPGRNGPNLKRGLSGRFESVKQIPPSSTTDAMLMKQCEALLKRLMSHNYAWVFNTPVDAVKLNIPDYFTVIKHPMDLGTIKSKLHSGAYSSPMGFAADVRLTFSNAMTYNPPGNDVHAMADALSKYFEMRWKPIEKKLQVNDPQPIPAKLSIPREDDGKPMPPSKKRKIFSTNHKVKPESVKWIMTDEEKHKLSKELESLLGDIPENIVDFLRGHSFNSSQTGEDEIEVDIDALSDETLYTLRKLLDDHLREKQMNQAKVEPCEMEILNESGLSNSSMQPCKGNEPADEDVDIGGNDPPVSSYPSIEIEKDTTHRNSKCSSSSSSSSDSGSSSSDSDSASSSGSESEGAKATSPMNTTKKLETLGSGMELEQKRSNPIDSHDGNQSVSGLDQLEQNAPAKPVSVETNEHHEGDSVASERHVSPEKLYRAALLRSRFADTILKAREKALDQGEKGDPEKLRREREELEKQQREEKARLQAEAKAAEDARRQAEAEAAAEAKRKRELEREAARQALQKMEKTVEINENCHFLEDLEMLRAAPAEHLPSSVDETSPDHSQDGMGGFKFRGSSNPLEQLGLYMKMDDEEEEDVEPSSVPDPVNDVEEGEID</sequence>
<dbReference type="CDD" id="cd05506">
    <property type="entry name" value="Bromo_plant1"/>
    <property type="match status" value="1"/>
</dbReference>
<gene>
    <name evidence="12 13" type="primary">LOC104591647</name>
</gene>
<dbReference type="RefSeq" id="XP_010248884.1">
    <property type="nucleotide sequence ID" value="XM_010250582.2"/>
</dbReference>
<feature type="region of interest" description="Disordered" evidence="8">
    <location>
        <begin position="451"/>
        <end position="599"/>
    </location>
</feature>
<reference evidence="12 13" key="1">
    <citation type="submission" date="2025-04" db="UniProtKB">
        <authorList>
            <consortium name="RefSeq"/>
        </authorList>
    </citation>
    <scope>IDENTIFICATION</scope>
</reference>
<dbReference type="PRINTS" id="PR00503">
    <property type="entry name" value="BROMODOMAIN"/>
</dbReference>